<sequence length="206" mass="22463">MYARSTTISGSPPNIDRGVVYVRDRVLPAVMGMDGFIGLSMLADRHSGRCIVTTAWEDSTALHRSAGEVKAMRARAADILGGPAVVEEWTIAVLHRLHPAPEGACARVTWTRGHPDRLDRMTDAFGVSIVPCLEDIPGFCSVSMLVNPQDGRATTAVTYDSREALQQSLDRATELRQEFTRQMGAQALEVATFELVVAQLRVPETV</sequence>
<dbReference type="SUPFAM" id="SSF54909">
    <property type="entry name" value="Dimeric alpha+beta barrel"/>
    <property type="match status" value="2"/>
</dbReference>
<protein>
    <recommendedName>
        <fullName evidence="3">Antibiotic biosynthesis monooxygenase</fullName>
    </recommendedName>
</protein>
<evidence type="ECO:0008006" key="3">
    <source>
        <dbReference type="Google" id="ProtNLM"/>
    </source>
</evidence>
<reference evidence="1 2" key="1">
    <citation type="submission" date="2019-02" db="EMBL/GenBank/DDBJ databases">
        <title>Sequencing the genomes of 1000 actinobacteria strains.</title>
        <authorList>
            <person name="Klenk H.-P."/>
        </authorList>
    </citation>
    <scope>NUCLEOTIDE SEQUENCE [LARGE SCALE GENOMIC DNA]</scope>
    <source>
        <strain evidence="1 2">DSM 44509</strain>
    </source>
</reference>
<name>A0A4Q7Y918_9ACTN</name>
<dbReference type="EMBL" id="SHKV01000001">
    <property type="protein sequence ID" value="RZU32525.1"/>
    <property type="molecule type" value="Genomic_DNA"/>
</dbReference>
<dbReference type="AlphaFoldDB" id="A0A4Q7Y918"/>
<evidence type="ECO:0000313" key="2">
    <source>
        <dbReference type="Proteomes" id="UP000292507"/>
    </source>
</evidence>
<proteinExistence type="predicted"/>
<gene>
    <name evidence="1" type="ORF">BKA19_2220</name>
</gene>
<dbReference type="Proteomes" id="UP000292507">
    <property type="component" value="Unassembled WGS sequence"/>
</dbReference>
<comment type="caution">
    <text evidence="1">The sequence shown here is derived from an EMBL/GenBank/DDBJ whole genome shotgun (WGS) entry which is preliminary data.</text>
</comment>
<dbReference type="InterPro" id="IPR011008">
    <property type="entry name" value="Dimeric_a/b-barrel"/>
</dbReference>
<accession>A0A4Q7Y918</accession>
<organism evidence="1 2">
    <name type="scientific">Blastococcus saxobsidens</name>
    <dbReference type="NCBI Taxonomy" id="138336"/>
    <lineage>
        <taxon>Bacteria</taxon>
        <taxon>Bacillati</taxon>
        <taxon>Actinomycetota</taxon>
        <taxon>Actinomycetes</taxon>
        <taxon>Geodermatophilales</taxon>
        <taxon>Geodermatophilaceae</taxon>
        <taxon>Blastococcus</taxon>
    </lineage>
</organism>
<dbReference type="RefSeq" id="WP_104527945.1">
    <property type="nucleotide sequence ID" value="NZ_POQT01000009.1"/>
</dbReference>
<keyword evidence="2" id="KW-1185">Reference proteome</keyword>
<dbReference type="OrthoDB" id="5182530at2"/>
<evidence type="ECO:0000313" key="1">
    <source>
        <dbReference type="EMBL" id="RZU32525.1"/>
    </source>
</evidence>